<sequence length="65" mass="7180">MLTLAILSSIPDHRRGQGRLFDLPHVLLCSILAVLAGADSYRSVYRFIDVWSVPVPVDSGLSTKR</sequence>
<dbReference type="InterPro" id="IPR032806">
    <property type="entry name" value="YbfD_N"/>
</dbReference>
<feature type="domain" description="H repeat-associated protein N-terminal" evidence="1">
    <location>
        <begin position="5"/>
        <end position="48"/>
    </location>
</feature>
<gene>
    <name evidence="2" type="ORF">ABH309_21125</name>
</gene>
<dbReference type="Pfam" id="PF13808">
    <property type="entry name" value="DDE_Tnp_1_assoc"/>
    <property type="match status" value="1"/>
</dbReference>
<proteinExistence type="predicted"/>
<accession>A0ABV0HA34</accession>
<comment type="caution">
    <text evidence="2">The sequence shown here is derived from an EMBL/GenBank/DDBJ whole genome shotgun (WGS) entry which is preliminary data.</text>
</comment>
<dbReference type="RefSeq" id="WP_347788025.1">
    <property type="nucleotide sequence ID" value="NZ_JBDQQU010000238.1"/>
</dbReference>
<protein>
    <submittedName>
        <fullName evidence="2">Transposase family protein</fullName>
    </submittedName>
</protein>
<evidence type="ECO:0000313" key="3">
    <source>
        <dbReference type="Proteomes" id="UP001438292"/>
    </source>
</evidence>
<keyword evidence="3" id="KW-1185">Reference proteome</keyword>
<reference evidence="2 3" key="1">
    <citation type="submission" date="2024-05" db="EMBL/GenBank/DDBJ databases">
        <authorList>
            <person name="De Oliveira J.P."/>
            <person name="Noriler S.A."/>
            <person name="De Oliveira A.G."/>
            <person name="Sipoli D.S."/>
        </authorList>
    </citation>
    <scope>NUCLEOTIDE SEQUENCE [LARGE SCALE GENOMIC DNA]</scope>
    <source>
        <strain evidence="2 3">LABIM186</strain>
    </source>
</reference>
<organism evidence="2 3">
    <name type="scientific">Chromobacterium piscinae</name>
    <dbReference type="NCBI Taxonomy" id="686831"/>
    <lineage>
        <taxon>Bacteria</taxon>
        <taxon>Pseudomonadati</taxon>
        <taxon>Pseudomonadota</taxon>
        <taxon>Betaproteobacteria</taxon>
        <taxon>Neisseriales</taxon>
        <taxon>Chromobacteriaceae</taxon>
        <taxon>Chromobacterium</taxon>
    </lineage>
</organism>
<dbReference type="Proteomes" id="UP001438292">
    <property type="component" value="Unassembled WGS sequence"/>
</dbReference>
<evidence type="ECO:0000259" key="1">
    <source>
        <dbReference type="Pfam" id="PF13808"/>
    </source>
</evidence>
<name>A0ABV0HA34_9NEIS</name>
<evidence type="ECO:0000313" key="2">
    <source>
        <dbReference type="EMBL" id="MEO3956948.1"/>
    </source>
</evidence>
<dbReference type="EMBL" id="JBDQQU010000238">
    <property type="protein sequence ID" value="MEO3956948.1"/>
    <property type="molecule type" value="Genomic_DNA"/>
</dbReference>